<proteinExistence type="inferred from homology"/>
<evidence type="ECO:0000256" key="2">
    <source>
        <dbReference type="ARBA" id="ARBA00005679"/>
    </source>
</evidence>
<name>A0AA36H8K2_CYLNA</name>
<keyword evidence="4" id="KW-0732">Signal</keyword>
<keyword evidence="3" id="KW-0964">Secreted</keyword>
<dbReference type="PANTHER" id="PTHR13234">
    <property type="entry name" value="GAMMA-INTERFERON INDUCIBLE LYSOSOMAL THIOL REDUCTASE GILT"/>
    <property type="match status" value="1"/>
</dbReference>
<dbReference type="GO" id="GO:0005576">
    <property type="term" value="C:extracellular region"/>
    <property type="evidence" value="ECO:0007669"/>
    <property type="project" value="UniProtKB-SubCell"/>
</dbReference>
<dbReference type="Proteomes" id="UP001176961">
    <property type="component" value="Unassembled WGS sequence"/>
</dbReference>
<comment type="similarity">
    <text evidence="2">Belongs to the GILT family.</text>
</comment>
<dbReference type="InterPro" id="IPR004911">
    <property type="entry name" value="Interferon-induced_GILT"/>
</dbReference>
<dbReference type="AlphaFoldDB" id="A0AA36H8K2"/>
<dbReference type="EMBL" id="CATQJL010000316">
    <property type="protein sequence ID" value="CAJ0606136.1"/>
    <property type="molecule type" value="Genomic_DNA"/>
</dbReference>
<evidence type="ECO:0000256" key="5">
    <source>
        <dbReference type="ARBA" id="ARBA00023180"/>
    </source>
</evidence>
<dbReference type="GO" id="GO:0016671">
    <property type="term" value="F:oxidoreductase activity, acting on a sulfur group of donors, disulfide as acceptor"/>
    <property type="evidence" value="ECO:0007669"/>
    <property type="project" value="InterPro"/>
</dbReference>
<dbReference type="PANTHER" id="PTHR13234:SF8">
    <property type="entry name" value="GAMMA-INTERFERON-INDUCIBLE LYSOSOMAL THIOL REDUCTASE"/>
    <property type="match status" value="1"/>
</dbReference>
<comment type="subcellular location">
    <subcellularLocation>
        <location evidence="1">Secreted</location>
    </subcellularLocation>
</comment>
<evidence type="ECO:0000256" key="3">
    <source>
        <dbReference type="ARBA" id="ARBA00022525"/>
    </source>
</evidence>
<evidence type="ECO:0000256" key="1">
    <source>
        <dbReference type="ARBA" id="ARBA00004613"/>
    </source>
</evidence>
<evidence type="ECO:0000313" key="6">
    <source>
        <dbReference type="EMBL" id="CAJ0606136.1"/>
    </source>
</evidence>
<organism evidence="6 7">
    <name type="scientific">Cylicocyclus nassatus</name>
    <name type="common">Nematode worm</name>
    <dbReference type="NCBI Taxonomy" id="53992"/>
    <lineage>
        <taxon>Eukaryota</taxon>
        <taxon>Metazoa</taxon>
        <taxon>Ecdysozoa</taxon>
        <taxon>Nematoda</taxon>
        <taxon>Chromadorea</taxon>
        <taxon>Rhabditida</taxon>
        <taxon>Rhabditina</taxon>
        <taxon>Rhabditomorpha</taxon>
        <taxon>Strongyloidea</taxon>
        <taxon>Strongylidae</taxon>
        <taxon>Cylicocyclus</taxon>
    </lineage>
</organism>
<sequence length="230" mass="26598">MWCNNEKLSKKCGFDKYCDRFRNATYNQPINITLLVESLCIHCQRFLVDQLYPIIFRNFADVIRIRIVPFGNAHIKNGTFFCQHGEEECKINRYQSCLFDVIKSQNKFVPLMHCLEEQLMNNASFKNAKSICFANQSVSESIQEKIQKCFDSKCGDELQLEAANVTDNAWPDKKTSVPWVIINGVSLESLQDKINNLAPQLCEWYNGSKNISYCAEIADEAHKTKRSFLR</sequence>
<reference evidence="6" key="1">
    <citation type="submission" date="2023-07" db="EMBL/GenBank/DDBJ databases">
        <authorList>
            <consortium name="CYATHOMIX"/>
        </authorList>
    </citation>
    <scope>NUCLEOTIDE SEQUENCE</scope>
    <source>
        <strain evidence="6">N/A</strain>
    </source>
</reference>
<dbReference type="Pfam" id="PF03227">
    <property type="entry name" value="GILT"/>
    <property type="match status" value="1"/>
</dbReference>
<evidence type="ECO:0000313" key="7">
    <source>
        <dbReference type="Proteomes" id="UP001176961"/>
    </source>
</evidence>
<evidence type="ECO:0000256" key="4">
    <source>
        <dbReference type="ARBA" id="ARBA00022729"/>
    </source>
</evidence>
<keyword evidence="5" id="KW-0325">Glycoprotein</keyword>
<comment type="caution">
    <text evidence="6">The sequence shown here is derived from an EMBL/GenBank/DDBJ whole genome shotgun (WGS) entry which is preliminary data.</text>
</comment>
<gene>
    <name evidence="6" type="ORF">CYNAS_LOCUS18119</name>
</gene>
<accession>A0AA36H8K2</accession>
<keyword evidence="7" id="KW-1185">Reference proteome</keyword>
<protein>
    <submittedName>
        <fullName evidence="6">Uncharacterized protein</fullName>
    </submittedName>
</protein>